<comment type="similarity">
    <text evidence="1">Belongs to the FLZ family.</text>
</comment>
<feature type="compositionally biased region" description="Low complexity" evidence="5">
    <location>
        <begin position="701"/>
        <end position="712"/>
    </location>
</feature>
<dbReference type="PROSITE" id="PS51795">
    <property type="entry name" value="ZF_FLZ"/>
    <property type="match status" value="1"/>
</dbReference>
<evidence type="ECO:0000259" key="6">
    <source>
        <dbReference type="PROSITE" id="PS51795"/>
    </source>
</evidence>
<evidence type="ECO:0000256" key="3">
    <source>
        <dbReference type="PROSITE-ProRule" id="PRU01131"/>
    </source>
</evidence>
<evidence type="ECO:0000256" key="1">
    <source>
        <dbReference type="ARBA" id="ARBA00009374"/>
    </source>
</evidence>
<dbReference type="GO" id="GO:0046872">
    <property type="term" value="F:metal ion binding"/>
    <property type="evidence" value="ECO:0007669"/>
    <property type="project" value="UniProtKB-KW"/>
</dbReference>
<evidence type="ECO:0000313" key="8">
    <source>
        <dbReference type="Proteomes" id="UP000636709"/>
    </source>
</evidence>
<protein>
    <recommendedName>
        <fullName evidence="6">FLZ-type domain-containing protein</fullName>
    </recommendedName>
</protein>
<feature type="zinc finger region" description="FLZ-type" evidence="3">
    <location>
        <begin position="637"/>
        <end position="681"/>
    </location>
</feature>
<feature type="region of interest" description="Disordered" evidence="5">
    <location>
        <begin position="342"/>
        <end position="429"/>
    </location>
</feature>
<keyword evidence="4" id="KW-0175">Coiled coil</keyword>
<feature type="region of interest" description="Disordered" evidence="5">
    <location>
        <begin position="1"/>
        <end position="63"/>
    </location>
</feature>
<evidence type="ECO:0000256" key="2">
    <source>
        <dbReference type="ARBA" id="ARBA00022723"/>
    </source>
</evidence>
<dbReference type="PANTHER" id="PTHR46057:SF26">
    <property type="entry name" value="OS06G0125200 PROTEIN"/>
    <property type="match status" value="1"/>
</dbReference>
<dbReference type="EMBL" id="JACEFO010002381">
    <property type="protein sequence ID" value="KAF8662243.1"/>
    <property type="molecule type" value="Genomic_DNA"/>
</dbReference>
<reference evidence="7" key="1">
    <citation type="submission" date="2020-07" db="EMBL/GenBank/DDBJ databases">
        <title>Genome sequence and genetic diversity analysis of an under-domesticated orphan crop, white fonio (Digitaria exilis).</title>
        <authorList>
            <person name="Bennetzen J.L."/>
            <person name="Chen S."/>
            <person name="Ma X."/>
            <person name="Wang X."/>
            <person name="Yssel A.E.J."/>
            <person name="Chaluvadi S.R."/>
            <person name="Johnson M."/>
            <person name="Gangashetty P."/>
            <person name="Hamidou F."/>
            <person name="Sanogo M.D."/>
            <person name="Zwaenepoel A."/>
            <person name="Wallace J."/>
            <person name="Van De Peer Y."/>
            <person name="Van Deynze A."/>
        </authorList>
    </citation>
    <scope>NUCLEOTIDE SEQUENCE</scope>
    <source>
        <tissue evidence="7">Leaves</tissue>
    </source>
</reference>
<dbReference type="Proteomes" id="UP000636709">
    <property type="component" value="Unassembled WGS sequence"/>
</dbReference>
<name>A0A835E2H4_9POAL</name>
<dbReference type="InterPro" id="IPR044533">
    <property type="entry name" value="FLZ1/2/3"/>
</dbReference>
<sequence length="782" mass="86587">MAQVTSAAIPTPDAERENSPLGSNPGSEDLEGTKTKLLEAQKRKSACVQQSSSAPTKKPRLTRKVDLSLLDTEKEKETIEAACGLLGIAGIVGDDLGTSGFMKDLAGTSAASGEEFDPTFLELLEHNFGLYSTEPAVEGINVEEDKKAEAEHESKTAVDRLRFLEKENERLREVNDKLRKDLIKIEDDWDTTDRKYKALQKDFDENLTVIENLRDAVVRESDAAKEAKTEVSSLELKLKETEDSLASSKTLDAEKMNRIFDSYSSSLKQFGATPYSLPKDLNIDNFLSWIEEEFAGLGDVFSIAGDNFALTCTDGLGRFLEKEDKQLLLRVSDFWNAYGRDMAKDSSSKEETEDAEAEERKEEEDEEEEDDALDLPRDEDETKSPQEEGEIYPQKMQQKKKKRKGHQAITSLRPSKTPKAETTTTTNGGPALHISRVGLYGPKAPSVGIICSVGFPKKKKKSALLAAATNQSTMIYRSWSLLSSTVVIWGGIATTGLAGIFLFGGKWWYEAGIRLMRSVRDSRAVTITNPRSGGRFWNTPAVHARRQKASAAWPEHTRNSACRIAFHSGITSPAGGRNQQQELVKSNANRVKKQTRDGGDQTRGSMQQMEARYVKVASRFFLDVGKGTNRDGGGHHHFLDACFLCKRDITTDRHIFMYRGDAAFCSDDCRQDQRAMDAALKAARRRHRCLLRSASLPAAASAPPVPAAADAPAADRRREPRRPVVHLRRMGRFLQVKAHPLRTARSYMGQQQDACGREPITAPSCVSFRGLAAGDRELPGTT</sequence>
<keyword evidence="2" id="KW-0479">Metal-binding</keyword>
<organism evidence="7 8">
    <name type="scientific">Digitaria exilis</name>
    <dbReference type="NCBI Taxonomy" id="1010633"/>
    <lineage>
        <taxon>Eukaryota</taxon>
        <taxon>Viridiplantae</taxon>
        <taxon>Streptophyta</taxon>
        <taxon>Embryophyta</taxon>
        <taxon>Tracheophyta</taxon>
        <taxon>Spermatophyta</taxon>
        <taxon>Magnoliopsida</taxon>
        <taxon>Liliopsida</taxon>
        <taxon>Poales</taxon>
        <taxon>Poaceae</taxon>
        <taxon>PACMAD clade</taxon>
        <taxon>Panicoideae</taxon>
        <taxon>Panicodae</taxon>
        <taxon>Paniceae</taxon>
        <taxon>Anthephorinae</taxon>
        <taxon>Digitaria</taxon>
    </lineage>
</organism>
<evidence type="ECO:0000256" key="4">
    <source>
        <dbReference type="SAM" id="Coils"/>
    </source>
</evidence>
<gene>
    <name evidence="7" type="ORF">HU200_056445</name>
</gene>
<dbReference type="InterPro" id="IPR007650">
    <property type="entry name" value="Zf-FLZ_dom"/>
</dbReference>
<feature type="region of interest" description="Disordered" evidence="5">
    <location>
        <begin position="586"/>
        <end position="606"/>
    </location>
</feature>
<dbReference type="PANTHER" id="PTHR46057">
    <property type="entry name" value="FCS-LIKE ZINC FINGER 1-RELATED"/>
    <property type="match status" value="1"/>
</dbReference>
<dbReference type="Pfam" id="PF04570">
    <property type="entry name" value="zf-FLZ"/>
    <property type="match status" value="1"/>
</dbReference>
<feature type="compositionally biased region" description="Basic residues" evidence="5">
    <location>
        <begin position="397"/>
        <end position="406"/>
    </location>
</feature>
<feature type="compositionally biased region" description="Basic and acidic residues" evidence="5">
    <location>
        <begin position="374"/>
        <end position="386"/>
    </location>
</feature>
<proteinExistence type="inferred from homology"/>
<keyword evidence="8" id="KW-1185">Reference proteome</keyword>
<evidence type="ECO:0000313" key="7">
    <source>
        <dbReference type="EMBL" id="KAF8662243.1"/>
    </source>
</evidence>
<feature type="domain" description="FLZ-type" evidence="6">
    <location>
        <begin position="637"/>
        <end position="681"/>
    </location>
</feature>
<accession>A0A835E2H4</accession>
<feature type="compositionally biased region" description="Acidic residues" evidence="5">
    <location>
        <begin position="351"/>
        <end position="373"/>
    </location>
</feature>
<comment type="caution">
    <text evidence="7">The sequence shown here is derived from an EMBL/GenBank/DDBJ whole genome shotgun (WGS) entry which is preliminary data.</text>
</comment>
<evidence type="ECO:0000256" key="5">
    <source>
        <dbReference type="SAM" id="MobiDB-lite"/>
    </source>
</evidence>
<feature type="compositionally biased region" description="Basic and acidic residues" evidence="5">
    <location>
        <begin position="31"/>
        <end position="42"/>
    </location>
</feature>
<feature type="coiled-coil region" evidence="4">
    <location>
        <begin position="147"/>
        <end position="244"/>
    </location>
</feature>
<feature type="region of interest" description="Disordered" evidence="5">
    <location>
        <begin position="701"/>
        <end position="721"/>
    </location>
</feature>
<dbReference type="AlphaFoldDB" id="A0A835E2H4"/>